<dbReference type="GO" id="GO:0071949">
    <property type="term" value="F:FAD binding"/>
    <property type="evidence" value="ECO:0007669"/>
    <property type="project" value="InterPro"/>
</dbReference>
<keyword evidence="1" id="KW-0285">Flavoprotein</keyword>
<name>A0AAD8Y7V1_9STRA</name>
<keyword evidence="2" id="KW-0274">FAD</keyword>
<dbReference type="PANTHER" id="PTHR46720">
    <property type="entry name" value="HYDROXYLASE, PUTATIVE (AFU_ORTHOLOGUE AFUA_3G01460)-RELATED"/>
    <property type="match status" value="1"/>
</dbReference>
<feature type="domain" description="FAD-binding" evidence="5">
    <location>
        <begin position="61"/>
        <end position="249"/>
    </location>
</feature>
<dbReference type="PANTHER" id="PTHR46720:SF3">
    <property type="entry name" value="FAD-BINDING DOMAIN-CONTAINING PROTEIN-RELATED"/>
    <property type="match status" value="1"/>
</dbReference>
<dbReference type="InterPro" id="IPR051104">
    <property type="entry name" value="FAD_monoxygenase"/>
</dbReference>
<comment type="caution">
    <text evidence="6">The sequence shown here is derived from an EMBL/GenBank/DDBJ whole genome shotgun (WGS) entry which is preliminary data.</text>
</comment>
<keyword evidence="4" id="KW-0732">Signal</keyword>
<dbReference type="Pfam" id="PF01494">
    <property type="entry name" value="FAD_binding_3"/>
    <property type="match status" value="2"/>
</dbReference>
<dbReference type="EC" id="1.-.-.-" evidence="6"/>
<evidence type="ECO:0000256" key="2">
    <source>
        <dbReference type="ARBA" id="ARBA00022827"/>
    </source>
</evidence>
<evidence type="ECO:0000259" key="5">
    <source>
        <dbReference type="Pfam" id="PF01494"/>
    </source>
</evidence>
<dbReference type="SUPFAM" id="SSF51905">
    <property type="entry name" value="FAD/NAD(P)-binding domain"/>
    <property type="match status" value="1"/>
</dbReference>
<dbReference type="PRINTS" id="PR00420">
    <property type="entry name" value="RNGMNOXGNASE"/>
</dbReference>
<dbReference type="Proteomes" id="UP001224775">
    <property type="component" value="Unassembled WGS sequence"/>
</dbReference>
<organism evidence="6 7">
    <name type="scientific">Skeletonema marinoi</name>
    <dbReference type="NCBI Taxonomy" id="267567"/>
    <lineage>
        <taxon>Eukaryota</taxon>
        <taxon>Sar</taxon>
        <taxon>Stramenopiles</taxon>
        <taxon>Ochrophyta</taxon>
        <taxon>Bacillariophyta</taxon>
        <taxon>Coscinodiscophyceae</taxon>
        <taxon>Thalassiosirophycidae</taxon>
        <taxon>Thalassiosirales</taxon>
        <taxon>Skeletonemataceae</taxon>
        <taxon>Skeletonema</taxon>
        <taxon>Skeletonema marinoi-dohrnii complex</taxon>
    </lineage>
</organism>
<dbReference type="GO" id="GO:0016491">
    <property type="term" value="F:oxidoreductase activity"/>
    <property type="evidence" value="ECO:0007669"/>
    <property type="project" value="UniProtKB-KW"/>
</dbReference>
<dbReference type="AlphaFoldDB" id="A0AAD8Y7V1"/>
<evidence type="ECO:0000313" key="7">
    <source>
        <dbReference type="Proteomes" id="UP001224775"/>
    </source>
</evidence>
<keyword evidence="7" id="KW-1185">Reference proteome</keyword>
<feature type="domain" description="FAD-binding" evidence="5">
    <location>
        <begin position="428"/>
        <end position="460"/>
    </location>
</feature>
<dbReference type="EMBL" id="JATAAI010000015">
    <property type="protein sequence ID" value="KAK1740614.1"/>
    <property type="molecule type" value="Genomic_DNA"/>
</dbReference>
<feature type="signal peptide" evidence="4">
    <location>
        <begin position="1"/>
        <end position="26"/>
    </location>
</feature>
<dbReference type="GO" id="GO:0044550">
    <property type="term" value="P:secondary metabolite biosynthetic process"/>
    <property type="evidence" value="ECO:0007669"/>
    <property type="project" value="TreeGrafter"/>
</dbReference>
<reference evidence="6" key="1">
    <citation type="submission" date="2023-06" db="EMBL/GenBank/DDBJ databases">
        <title>Survivors Of The Sea: Transcriptome response of Skeletonema marinoi to long-term dormancy.</title>
        <authorList>
            <person name="Pinder M.I.M."/>
            <person name="Kourtchenko O."/>
            <person name="Robertson E.K."/>
            <person name="Larsson T."/>
            <person name="Maumus F."/>
            <person name="Osuna-Cruz C.M."/>
            <person name="Vancaester E."/>
            <person name="Stenow R."/>
            <person name="Vandepoele K."/>
            <person name="Ploug H."/>
            <person name="Bruchert V."/>
            <person name="Godhe A."/>
            <person name="Topel M."/>
        </authorList>
    </citation>
    <scope>NUCLEOTIDE SEQUENCE</scope>
    <source>
        <strain evidence="6">R05AC</strain>
    </source>
</reference>
<dbReference type="InterPro" id="IPR002938">
    <property type="entry name" value="FAD-bd"/>
</dbReference>
<keyword evidence="3 6" id="KW-0560">Oxidoreductase</keyword>
<proteinExistence type="predicted"/>
<evidence type="ECO:0000256" key="3">
    <source>
        <dbReference type="ARBA" id="ARBA00023002"/>
    </source>
</evidence>
<evidence type="ECO:0000256" key="1">
    <source>
        <dbReference type="ARBA" id="ARBA00022630"/>
    </source>
</evidence>
<feature type="chain" id="PRO_5042106635" evidence="4">
    <location>
        <begin position="27"/>
        <end position="541"/>
    </location>
</feature>
<dbReference type="Gene3D" id="3.50.50.60">
    <property type="entry name" value="FAD/NAD(P)-binding domain"/>
    <property type="match status" value="1"/>
</dbReference>
<evidence type="ECO:0000256" key="4">
    <source>
        <dbReference type="SAM" id="SignalP"/>
    </source>
</evidence>
<accession>A0AAD8Y7V1</accession>
<dbReference type="InterPro" id="IPR036188">
    <property type="entry name" value="FAD/NAD-bd_sf"/>
</dbReference>
<sequence>MVTTTIITSATVLLSFLALIIDPSYAFSPVKGSAATKRTKFASSLLASISADDTELQPVRKVAIIGSGICGLSLAHALLRSGDIEVVDIFDSRTELDEKIGSGIQLTGGMAALREISPKLQRNVADASLPLERVISRCRPWFGNSNEPWKLLELDIQKSIRSSVEELITEDGEVLAYTILRGTLQRILHEELMKEHDIQVQFGKRLSGLDYSDSDSGISLQFTDGGSTDPKYDLVVGADGIKSVVKDFVNTGKTNADGADNNGSSSAIYSGIRITFAIQEGDEIDKDTTGAQFTQFFGNGAYALTSMYGAGKGEPVAKGAFLIYMDDDYIGPFPKRKAEESSDAKPLDENIDWTQDNRVPKDHVEECLEVLQAASIPSNDVARIVEKSKRFFDLGVYFHNPFSLNGWVREFSKPNSGWFGSKTSKYAVLAGDAAHAMPPFLGQGGNQAIQDAVCLSSKIFQYNSQFQQSTDEDNVDLKVLLKEYENRRWLPTASITAKSAFLGYLEAGSSFFSNFRDAFFFVMGKVGVAEKVFMDSAKPKM</sequence>
<gene>
    <name evidence="6" type="ORF">QTG54_008709</name>
</gene>
<protein>
    <submittedName>
        <fullName evidence="6">NAD(P)/FAD-dependent oxidoreductase</fullName>
        <ecNumber evidence="6">1.-.-.-</ecNumber>
    </submittedName>
</protein>
<evidence type="ECO:0000313" key="6">
    <source>
        <dbReference type="EMBL" id="KAK1740614.1"/>
    </source>
</evidence>